<proteinExistence type="predicted"/>
<dbReference type="InParanoid" id="A0A165AYM1"/>
<dbReference type="EMBL" id="KV427707">
    <property type="protein sequence ID" value="KZS99904.1"/>
    <property type="molecule type" value="Genomic_DNA"/>
</dbReference>
<dbReference type="GeneID" id="63830601"/>
<evidence type="ECO:0000313" key="2">
    <source>
        <dbReference type="EMBL" id="KZS99904.1"/>
    </source>
</evidence>
<reference evidence="2 3" key="1">
    <citation type="journal article" date="2016" name="Mol. Biol. Evol.">
        <title>Comparative Genomics of Early-Diverging Mushroom-Forming Fungi Provides Insights into the Origins of Lignocellulose Decay Capabilities.</title>
        <authorList>
            <person name="Nagy L.G."/>
            <person name="Riley R."/>
            <person name="Tritt A."/>
            <person name="Adam C."/>
            <person name="Daum C."/>
            <person name="Floudas D."/>
            <person name="Sun H."/>
            <person name="Yadav J.S."/>
            <person name="Pangilinan J."/>
            <person name="Larsson K.H."/>
            <person name="Matsuura K."/>
            <person name="Barry K."/>
            <person name="Labutti K."/>
            <person name="Kuo R."/>
            <person name="Ohm R.A."/>
            <person name="Bhattacharya S.S."/>
            <person name="Shirouzu T."/>
            <person name="Yoshinaga Y."/>
            <person name="Martin F.M."/>
            <person name="Grigoriev I.V."/>
            <person name="Hibbett D.S."/>
        </authorList>
    </citation>
    <scope>NUCLEOTIDE SEQUENCE [LARGE SCALE GENOMIC DNA]</scope>
    <source>
        <strain evidence="2 3">93-53</strain>
    </source>
</reference>
<name>A0A165AYM1_9APHY</name>
<dbReference type="AlphaFoldDB" id="A0A165AYM1"/>
<keyword evidence="3" id="KW-1185">Reference proteome</keyword>
<evidence type="ECO:0000256" key="1">
    <source>
        <dbReference type="SAM" id="Coils"/>
    </source>
</evidence>
<evidence type="ECO:0008006" key="4">
    <source>
        <dbReference type="Google" id="ProtNLM"/>
    </source>
</evidence>
<sequence>MYQPSEAVASLLLLPVVIIIYRFSSPRLPLPPGLKPTLWAGNVHQLPASEPWLTYEKWAKEHGLFVRRSIYSTQDFLPTESLLNIFARIFPSTKQAGSSRAKRSAFICSVFVSPQLPETADAGQKVAELLTYVPSTEWEETSRKIMDIVSAANLAFSSLTIIPPTPRRHRQAPIFHGRQQFSLLPVNSDSFLTICIDATLAKGETPASPPITEFSSLSLDSASTMVSSSESASSQRTHLSNEAEFYYAGPSSGPPLVGRSSTTPWEAPGIAEAYNKPKVLRTVGRRAIKAVWEGSLSLEVVEHLDSKQVAWTSIDVVRIGYVEEYSRPVILWIGMQRGSFSLEDGAKAAGSCQGILVQSGGIDVDVEIRASCVAALEGPKLLAPTVSSDPTVDVRDPFTHTLGLPISGKLTPWAEARHVLLKPKRTDNNTFEHKSSAPRREVILLGDAAFKKSLESIQVEIGEQPLTTPYLESRIANFAGVAGDEAETEREEAGDELAKMKKAKEALKASRGRTGRRGLSEAEWHAALLHLLNAH</sequence>
<gene>
    <name evidence="2" type="ORF">LAESUDRAFT_765115</name>
</gene>
<dbReference type="OrthoDB" id="3215905at2759"/>
<organism evidence="2 3">
    <name type="scientific">Laetiporus sulphureus 93-53</name>
    <dbReference type="NCBI Taxonomy" id="1314785"/>
    <lineage>
        <taxon>Eukaryota</taxon>
        <taxon>Fungi</taxon>
        <taxon>Dikarya</taxon>
        <taxon>Basidiomycota</taxon>
        <taxon>Agaricomycotina</taxon>
        <taxon>Agaricomycetes</taxon>
        <taxon>Polyporales</taxon>
        <taxon>Laetiporus</taxon>
    </lineage>
</organism>
<dbReference type="Proteomes" id="UP000076871">
    <property type="component" value="Unassembled WGS sequence"/>
</dbReference>
<feature type="coiled-coil region" evidence="1">
    <location>
        <begin position="483"/>
        <end position="510"/>
    </location>
</feature>
<accession>A0A165AYM1</accession>
<evidence type="ECO:0000313" key="3">
    <source>
        <dbReference type="Proteomes" id="UP000076871"/>
    </source>
</evidence>
<dbReference type="RefSeq" id="XP_040757645.1">
    <property type="nucleotide sequence ID" value="XM_040913573.1"/>
</dbReference>
<keyword evidence="1" id="KW-0175">Coiled coil</keyword>
<dbReference type="STRING" id="1314785.A0A165AYM1"/>
<protein>
    <recommendedName>
        <fullName evidence="4">Cytochrome P450</fullName>
    </recommendedName>
</protein>